<dbReference type="InterPro" id="IPR008928">
    <property type="entry name" value="6-hairpin_glycosidase_sf"/>
</dbReference>
<dbReference type="SUPFAM" id="SSF48208">
    <property type="entry name" value="Six-hairpin glycosidases"/>
    <property type="match status" value="2"/>
</dbReference>
<keyword evidence="5" id="KW-0624">Polysaccharide degradation</keyword>
<keyword evidence="9" id="KW-1185">Reference proteome</keyword>
<keyword evidence="3" id="KW-0119">Carbohydrate metabolism</keyword>
<dbReference type="Gene3D" id="2.60.40.10">
    <property type="entry name" value="Immunoglobulins"/>
    <property type="match status" value="2"/>
</dbReference>
<sequence length="2061" mass="226812">MRVHFKKGMICLIIFAMAVSGFHLSNVPTSHAADSQPIRSGHLANMGENVRVNQVGYLLNYPKKAIVVTDDVYSTNKFHVVDVYTNEAVYTGALSEPVEDPNSGDTIREADFTSYNTAGTYMLWVEGSGFSYPFRIGKDVYRQSFIDAARSYTLGRSNVEMDDPITGLKHGLGHPQDAAAKMYFSDEYHEAGDAIDVSGGWYDAGDYGKYVTPAAVTLAHMLLAYELEPAKYSKGQFMIPDGLSEEDRQTDLPDVLVEAKFELDWLMKMQRPDGAVYHKVSGKEFPGMTIAPEMDTQERYVYGMSTYGTAMFAATFAMAARAYESFDADYAKVLLEKAELAYTYLSNHPEPYFRYDEGQDSGSGAYDKYTDSEERYWAAAELFKTTGKSVYEADLINNETFGAEVEFPAWLDGSAFGHYAYATAQGANPDKQAVIKAAFLAYADDILAQIEADGYYTSLLSTEYTWASAKNAVSKGNMLLLAHTIEPNEAYIHGALEQVHYILGRNATGYSYLTGSGTRAVKNLHNRMMNSTGTYIPGLLVGGPNNHGGDPVLDQFLEQSNPAPAKAYLDVIDSYASNEYAIDYTAPVFFALSYFTQNEQAYDDGIEHVLPEPERKASLTDDYTQYFTGKFEGGGSTISGTFEADGRLKVDYFQHAGGWMGVNAILPEDWTGIKGIRFTISGNTGDEVRVEFQDGYDVRWEWIVKDDSAAGKEVVLLFDEIAKRSWQPDGAPTNTPLTLEVITGITLSPLAGEGTMYFSNMYVIGEAGASAAAANQPVQAATAAGQPVTIAADSGSSTVAGAVYHDYMQNFTVNEMFKDPASSIERRVNPDGSVAITYDISAGGYAGVPATIEEDWSSFDGFEITVQGNTGHDVRIELIDRDGASYEKIITDDSAAGKTWVIPFAEFAYRTDYNPVPDDEALNLERVKGINLSPLSGSGTITFSKMFLYNKLAPADIPSIGGHIKVNQVGYLPNFPKKAMVVNTEGVNVFHIVDIHQNQIVYTGNLGQEIDDFNSGDQVRHADFTDFNIPGSYYLVVADYGVSMPFEIHRDVYRQSYMESVRYYTLARANIELKDPWTGLEHAMGHPQDAEAKMYFTDEFHQQGDALDMLGGWYDAGDYGKYMTPGAVTAAQLLLAYELNTEKFAKGQFVIPEGLSTAERQTDLPDILIEVKYKLDFLNKMQRPDGAVYHKVSGKDWPGMSIAPEHDQGERYIYGMSTYGTAMYAATVAMASRVYEPFDAAYAAELLDRAKLAFAYLEAHPEPFFRNDAGQDSGSGAYDKYTDNEERFWAAAELFKTTGDKAYEQYLINQLKPYMEAEPDIPGWNNGLPLGQFAYATAEGAEEEYQALVRSTWLDYADEILAQIETDGYHTSLLTKEYTWASAKNAIAKGTLLLLANELEANDAYVHGALEQVHYILGRNATGYSYVTGAGTKSTRNPHSRMTNSTGTLIPGLLVGGPNIFNNSGDPDLVAFLEANPDIAPAKAYVDKLGSFASNEYAIDYVAPVVLALTYFTGLQEEEPVYELPEVTGPGSLTKNYIQYFTATFEGGGDKIAANFESDGSLKVDYTYGGGWMGVTGAFVEDWSQIEGFTINVKGDTGSSIRVEFSDGYDVRWEWIIKADSADWSKVTLRFDDENFVKRNWQPDGVPLNKPLMLEAVRGVTLSPLDGEGTIFFKDMYLIGEQRKRGGSGGSGSIAPSDEAELANPVVDSDGKVVIELDRDSKKVLLPANASAWSNGNRLILKREDFEIEIDGVVLEELRALLAEDALADAIIVFEVNVLAADEAELLVRQAEEHAKAKLKAASAIYDFRLSIVDKDGNEKQLQTFKKPVRISLNVTEGANKDLIGMYYISDSSRIEYKGGTEANGSMSAEASHFSKYAVLEFDKSFADVHADYWAHDVIKKMAARHIIAGISDTEFAPKREVTRAEFVALIVRALGLEASGETSFRDVNESQWYAKEVAAAYEAGIIKGRSDTEFAPNATITREEMAVVLVKAYERKSGQPGSRQSYAAFADANSISAWALEDVQTAQELGLLQGRERNQFAPKAAVNRAEGAQAIWQLLQ</sequence>
<accession>A0A8J4GYM6</accession>
<dbReference type="InterPro" id="IPR013783">
    <property type="entry name" value="Ig-like_fold"/>
</dbReference>
<dbReference type="InterPro" id="IPR004197">
    <property type="entry name" value="Cellulase_Ig-like"/>
</dbReference>
<evidence type="ECO:0000313" key="8">
    <source>
        <dbReference type="EMBL" id="GIQ67544.1"/>
    </source>
</evidence>
<dbReference type="Gene3D" id="1.50.10.10">
    <property type="match status" value="2"/>
</dbReference>
<organism evidence="8 9">
    <name type="scientific">Xylanibacillus composti</name>
    <dbReference type="NCBI Taxonomy" id="1572762"/>
    <lineage>
        <taxon>Bacteria</taxon>
        <taxon>Bacillati</taxon>
        <taxon>Bacillota</taxon>
        <taxon>Bacilli</taxon>
        <taxon>Bacillales</taxon>
        <taxon>Paenibacillaceae</taxon>
        <taxon>Xylanibacillus</taxon>
    </lineage>
</organism>
<dbReference type="InterPro" id="IPR008979">
    <property type="entry name" value="Galactose-bd-like_sf"/>
</dbReference>
<evidence type="ECO:0000256" key="5">
    <source>
        <dbReference type="ARBA" id="ARBA00023326"/>
    </source>
</evidence>
<dbReference type="GO" id="GO:0008810">
    <property type="term" value="F:cellulase activity"/>
    <property type="evidence" value="ECO:0007669"/>
    <property type="project" value="InterPro"/>
</dbReference>
<dbReference type="CDD" id="cd02850">
    <property type="entry name" value="E_set_Cellulase_N"/>
    <property type="match status" value="2"/>
</dbReference>
<dbReference type="Pfam" id="PF03425">
    <property type="entry name" value="CBM_11"/>
    <property type="match status" value="3"/>
</dbReference>
<dbReference type="PANTHER" id="PTHR22298">
    <property type="entry name" value="ENDO-1,4-BETA-GLUCANASE"/>
    <property type="match status" value="1"/>
</dbReference>
<dbReference type="EMBL" id="BOVK01000005">
    <property type="protein sequence ID" value="GIQ67544.1"/>
    <property type="molecule type" value="Genomic_DNA"/>
</dbReference>
<evidence type="ECO:0000256" key="3">
    <source>
        <dbReference type="ARBA" id="ARBA00023277"/>
    </source>
</evidence>
<keyword evidence="2" id="KW-0378">Hydrolase</keyword>
<comment type="caution">
    <text evidence="8">The sequence shown here is derived from an EMBL/GenBank/DDBJ whole genome shotgun (WGS) entry which is preliminary data.</text>
</comment>
<evidence type="ECO:0000256" key="6">
    <source>
        <dbReference type="SAM" id="SignalP"/>
    </source>
</evidence>
<gene>
    <name evidence="8" type="ORF">XYCOK13_03680</name>
</gene>
<dbReference type="InterPro" id="IPR001701">
    <property type="entry name" value="Glyco_hydro_9"/>
</dbReference>
<dbReference type="Proteomes" id="UP000677918">
    <property type="component" value="Unassembled WGS sequence"/>
</dbReference>
<dbReference type="SUPFAM" id="SSF49785">
    <property type="entry name" value="Galactose-binding domain-like"/>
    <property type="match status" value="2"/>
</dbReference>
<protein>
    <recommendedName>
        <fullName evidence="7">SLH domain-containing protein</fullName>
    </recommendedName>
</protein>
<evidence type="ECO:0000259" key="7">
    <source>
        <dbReference type="PROSITE" id="PS51272"/>
    </source>
</evidence>
<comment type="similarity">
    <text evidence="1">Belongs to the glycosyl hydrolase 9 (cellulase E) family.</text>
</comment>
<dbReference type="InterPro" id="IPR012341">
    <property type="entry name" value="6hp_glycosidase-like_sf"/>
</dbReference>
<dbReference type="RefSeq" id="WP_213410138.1">
    <property type="nucleotide sequence ID" value="NZ_BOVK01000005.1"/>
</dbReference>
<dbReference type="GO" id="GO:0030245">
    <property type="term" value="P:cellulose catabolic process"/>
    <property type="evidence" value="ECO:0007669"/>
    <property type="project" value="InterPro"/>
</dbReference>
<dbReference type="Pfam" id="PF02927">
    <property type="entry name" value="CelD_N"/>
    <property type="match status" value="2"/>
</dbReference>
<dbReference type="SUPFAM" id="SSF81296">
    <property type="entry name" value="E set domains"/>
    <property type="match status" value="2"/>
</dbReference>
<keyword evidence="6" id="KW-0732">Signal</keyword>
<dbReference type="InterPro" id="IPR014756">
    <property type="entry name" value="Ig_E-set"/>
</dbReference>
<name>A0A8J4GYM6_9BACL</name>
<feature type="signal peptide" evidence="6">
    <location>
        <begin position="1"/>
        <end position="32"/>
    </location>
</feature>
<feature type="domain" description="SLH" evidence="7">
    <location>
        <begin position="2007"/>
        <end position="2061"/>
    </location>
</feature>
<evidence type="ECO:0000256" key="4">
    <source>
        <dbReference type="ARBA" id="ARBA00023295"/>
    </source>
</evidence>
<dbReference type="InterPro" id="IPR005087">
    <property type="entry name" value="CBM11"/>
</dbReference>
<dbReference type="InterPro" id="IPR001119">
    <property type="entry name" value="SLH_dom"/>
</dbReference>
<evidence type="ECO:0000313" key="9">
    <source>
        <dbReference type="Proteomes" id="UP000677918"/>
    </source>
</evidence>
<keyword evidence="4" id="KW-0326">Glycosidase</keyword>
<dbReference type="Gene3D" id="2.60.120.430">
    <property type="entry name" value="Galactose-binding lectin"/>
    <property type="match status" value="3"/>
</dbReference>
<feature type="domain" description="SLH" evidence="7">
    <location>
        <begin position="1882"/>
        <end position="1940"/>
    </location>
</feature>
<feature type="domain" description="SLH" evidence="7">
    <location>
        <begin position="1941"/>
        <end position="2004"/>
    </location>
</feature>
<reference evidence="8" key="1">
    <citation type="submission" date="2021-04" db="EMBL/GenBank/DDBJ databases">
        <title>Draft genome sequence of Xylanibacillus composti strain K13.</title>
        <authorList>
            <person name="Uke A."/>
            <person name="Chhe C."/>
            <person name="Baramee S."/>
            <person name="Kosugi A."/>
        </authorList>
    </citation>
    <scope>NUCLEOTIDE SEQUENCE</scope>
    <source>
        <strain evidence="8">K13</strain>
    </source>
</reference>
<dbReference type="PROSITE" id="PS51272">
    <property type="entry name" value="SLH"/>
    <property type="match status" value="3"/>
</dbReference>
<evidence type="ECO:0000256" key="1">
    <source>
        <dbReference type="ARBA" id="ARBA00007072"/>
    </source>
</evidence>
<proteinExistence type="inferred from homology"/>
<feature type="chain" id="PRO_5035165457" description="SLH domain-containing protein" evidence="6">
    <location>
        <begin position="33"/>
        <end position="2061"/>
    </location>
</feature>
<evidence type="ECO:0000256" key="2">
    <source>
        <dbReference type="ARBA" id="ARBA00022801"/>
    </source>
</evidence>
<dbReference type="Pfam" id="PF00759">
    <property type="entry name" value="Glyco_hydro_9"/>
    <property type="match status" value="2"/>
</dbReference>
<dbReference type="Pfam" id="PF00395">
    <property type="entry name" value="SLH"/>
    <property type="match status" value="3"/>
</dbReference>